<dbReference type="SUPFAM" id="SSF51045">
    <property type="entry name" value="WW domain"/>
    <property type="match status" value="2"/>
</dbReference>
<accession>A0A7J6E6R4</accession>
<dbReference type="PROSITE" id="PS51649">
    <property type="entry name" value="NPH3"/>
    <property type="match status" value="1"/>
</dbReference>
<dbReference type="GO" id="GO:0003712">
    <property type="term" value="F:transcription coregulator activity"/>
    <property type="evidence" value="ECO:0007669"/>
    <property type="project" value="TreeGrafter"/>
</dbReference>
<dbReference type="InterPro" id="IPR002713">
    <property type="entry name" value="FF_domain"/>
</dbReference>
<dbReference type="InterPro" id="IPR036020">
    <property type="entry name" value="WW_dom_sf"/>
</dbReference>
<dbReference type="SUPFAM" id="SSF81698">
    <property type="entry name" value="FF domain"/>
    <property type="match status" value="5"/>
</dbReference>
<dbReference type="PANTHER" id="PTHR15377">
    <property type="entry name" value="TRANSCRIPTION ELONGATION REGULATOR 1"/>
    <property type="match status" value="1"/>
</dbReference>
<dbReference type="GO" id="GO:0005634">
    <property type="term" value="C:nucleus"/>
    <property type="evidence" value="ECO:0007669"/>
    <property type="project" value="TreeGrafter"/>
</dbReference>
<keyword evidence="10" id="KW-1185">Reference proteome</keyword>
<evidence type="ECO:0000256" key="4">
    <source>
        <dbReference type="SAM" id="MobiDB-lite"/>
    </source>
</evidence>
<dbReference type="InterPro" id="IPR036517">
    <property type="entry name" value="FF_domain_sf"/>
</dbReference>
<feature type="domain" description="FF" evidence="7">
    <location>
        <begin position="458"/>
        <end position="513"/>
    </location>
</feature>
<evidence type="ECO:0000313" key="10">
    <source>
        <dbReference type="Proteomes" id="UP000583929"/>
    </source>
</evidence>
<evidence type="ECO:0000256" key="2">
    <source>
        <dbReference type="PROSITE-ProRule" id="PRU00982"/>
    </source>
</evidence>
<name>A0A7J6E6R4_CANSA</name>
<evidence type="ECO:0000256" key="3">
    <source>
        <dbReference type="SAM" id="Coils"/>
    </source>
</evidence>
<feature type="compositionally biased region" description="Basic and acidic residues" evidence="4">
    <location>
        <begin position="758"/>
        <end position="779"/>
    </location>
</feature>
<dbReference type="FunFam" id="1.10.10.440:FF:000030">
    <property type="entry name" value="Pre-mRNA-processing protein 40C"/>
    <property type="match status" value="1"/>
</dbReference>
<feature type="region of interest" description="Disordered" evidence="4">
    <location>
        <begin position="588"/>
        <end position="616"/>
    </location>
</feature>
<evidence type="ECO:0000313" key="8">
    <source>
        <dbReference type="EMBL" id="KAF4354026.1"/>
    </source>
</evidence>
<feature type="region of interest" description="Disordered" evidence="4">
    <location>
        <begin position="1"/>
        <end position="87"/>
    </location>
</feature>
<dbReference type="EMBL" id="JAATIQ010000488">
    <property type="protein sequence ID" value="KAF4354026.1"/>
    <property type="molecule type" value="Genomic_DNA"/>
</dbReference>
<evidence type="ECO:0000259" key="7">
    <source>
        <dbReference type="PROSITE" id="PS51676"/>
    </source>
</evidence>
<proteinExistence type="inferred from homology"/>
<dbReference type="PROSITE" id="PS01159">
    <property type="entry name" value="WW_DOMAIN_1"/>
    <property type="match status" value="2"/>
</dbReference>
<dbReference type="Gene3D" id="2.20.70.10">
    <property type="match status" value="2"/>
</dbReference>
<evidence type="ECO:0000313" key="9">
    <source>
        <dbReference type="EMBL" id="KAF4402994.1"/>
    </source>
</evidence>
<feature type="compositionally biased region" description="Low complexity" evidence="4">
    <location>
        <begin position="1"/>
        <end position="10"/>
    </location>
</feature>
<feature type="compositionally biased region" description="Pro residues" evidence="4">
    <location>
        <begin position="77"/>
        <end position="87"/>
    </location>
</feature>
<dbReference type="Proteomes" id="UP000583929">
    <property type="component" value="Unassembled WGS sequence"/>
</dbReference>
<dbReference type="Pfam" id="PF00397">
    <property type="entry name" value="WW"/>
    <property type="match status" value="2"/>
</dbReference>
<dbReference type="Gene3D" id="1.10.10.440">
    <property type="entry name" value="FF domain"/>
    <property type="match status" value="5"/>
</dbReference>
<keyword evidence="3" id="KW-0175">Coiled coil</keyword>
<dbReference type="SMART" id="SM00441">
    <property type="entry name" value="FF"/>
    <property type="match status" value="5"/>
</dbReference>
<feature type="compositionally biased region" description="Pro residues" evidence="4">
    <location>
        <begin position="11"/>
        <end position="24"/>
    </location>
</feature>
<dbReference type="Pfam" id="PF03000">
    <property type="entry name" value="NPH3"/>
    <property type="match status" value="1"/>
</dbReference>
<dbReference type="Pfam" id="PF01846">
    <property type="entry name" value="FF"/>
    <property type="match status" value="4"/>
</dbReference>
<feature type="region of interest" description="Disordered" evidence="4">
    <location>
        <begin position="134"/>
        <end position="175"/>
    </location>
</feature>
<evidence type="ECO:0000259" key="6">
    <source>
        <dbReference type="PROSITE" id="PS51649"/>
    </source>
</evidence>
<dbReference type="FunFam" id="1.10.10.440:FF:000028">
    <property type="entry name" value="Pre-mRNA-processing protein 40C"/>
    <property type="match status" value="1"/>
</dbReference>
<dbReference type="InterPro" id="IPR027356">
    <property type="entry name" value="NPH3_dom"/>
</dbReference>
<gene>
    <name evidence="9" type="ORF">G4B88_010446</name>
    <name evidence="8" type="ORF">G4B88_011189</name>
</gene>
<evidence type="ECO:0000256" key="1">
    <source>
        <dbReference type="ARBA" id="ARBA00022737"/>
    </source>
</evidence>
<reference evidence="8 10" key="1">
    <citation type="journal article" date="2020" name="bioRxiv">
        <title>Sequence and annotation of 42 cannabis genomes reveals extensive copy number variation in cannabinoid synthesis and pathogen resistance genes.</title>
        <authorList>
            <person name="Mckernan K.J."/>
            <person name="Helbert Y."/>
            <person name="Kane L.T."/>
            <person name="Ebling H."/>
            <person name="Zhang L."/>
            <person name="Liu B."/>
            <person name="Eaton Z."/>
            <person name="Mclaughlin S."/>
            <person name="Kingan S."/>
            <person name="Baybayan P."/>
            <person name="Concepcion G."/>
            <person name="Jordan M."/>
            <person name="Riva A."/>
            <person name="Barbazuk W."/>
            <person name="Harkins T."/>
        </authorList>
    </citation>
    <scope>NUCLEOTIDE SEQUENCE [LARGE SCALE GENOMIC DNA]</scope>
    <source>
        <strain evidence="10">cv. Jamaican Lion 4</strain>
        <strain evidence="8">Father</strain>
        <tissue evidence="8">Leaf</tissue>
    </source>
</reference>
<protein>
    <submittedName>
        <fullName evidence="8">Uncharacterized protein</fullName>
    </submittedName>
</protein>
<dbReference type="EMBL" id="JAATIQ010000006">
    <property type="protein sequence ID" value="KAF4402994.1"/>
    <property type="molecule type" value="Genomic_DNA"/>
</dbReference>
<feature type="domain" description="WW" evidence="5">
    <location>
        <begin position="225"/>
        <end position="252"/>
    </location>
</feature>
<evidence type="ECO:0000259" key="5">
    <source>
        <dbReference type="PROSITE" id="PS50020"/>
    </source>
</evidence>
<feature type="domain" description="FF" evidence="7">
    <location>
        <begin position="526"/>
        <end position="580"/>
    </location>
</feature>
<dbReference type="PROSITE" id="PS51676">
    <property type="entry name" value="FF"/>
    <property type="match status" value="3"/>
</dbReference>
<feature type="domain" description="WW" evidence="5">
    <location>
        <begin position="167"/>
        <end position="200"/>
    </location>
</feature>
<feature type="domain" description="FF" evidence="7">
    <location>
        <begin position="391"/>
        <end position="445"/>
    </location>
</feature>
<dbReference type="PROSITE" id="PS50020">
    <property type="entry name" value="WW_DOMAIN_2"/>
    <property type="match status" value="2"/>
</dbReference>
<dbReference type="InterPro" id="IPR001202">
    <property type="entry name" value="WW_dom"/>
</dbReference>
<feature type="region of interest" description="Disordered" evidence="4">
    <location>
        <begin position="327"/>
        <end position="390"/>
    </location>
</feature>
<dbReference type="FunFam" id="1.10.10.440:FF:000021">
    <property type="entry name" value="pre-mRNA-processing protein 40C isoform X1"/>
    <property type="match status" value="1"/>
</dbReference>
<feature type="compositionally biased region" description="Polar residues" evidence="4">
    <location>
        <begin position="329"/>
        <end position="340"/>
    </location>
</feature>
<dbReference type="FunFam" id="1.10.10.440:FF:000020">
    <property type="entry name" value="Pre-mRNA-processing protein 40C"/>
    <property type="match status" value="1"/>
</dbReference>
<dbReference type="InterPro" id="IPR045148">
    <property type="entry name" value="TCRG1-like"/>
</dbReference>
<feature type="region of interest" description="Disordered" evidence="4">
    <location>
        <begin position="758"/>
        <end position="785"/>
    </location>
</feature>
<organism evidence="8 10">
    <name type="scientific">Cannabis sativa</name>
    <name type="common">Hemp</name>
    <name type="synonym">Marijuana</name>
    <dbReference type="NCBI Taxonomy" id="3483"/>
    <lineage>
        <taxon>Eukaryota</taxon>
        <taxon>Viridiplantae</taxon>
        <taxon>Streptophyta</taxon>
        <taxon>Embryophyta</taxon>
        <taxon>Tracheophyta</taxon>
        <taxon>Spermatophyta</taxon>
        <taxon>Magnoliopsida</taxon>
        <taxon>eudicotyledons</taxon>
        <taxon>Gunneridae</taxon>
        <taxon>Pentapetalae</taxon>
        <taxon>rosids</taxon>
        <taxon>fabids</taxon>
        <taxon>Rosales</taxon>
        <taxon>Cannabaceae</taxon>
        <taxon>Cannabis</taxon>
    </lineage>
</organism>
<dbReference type="SMART" id="SM00456">
    <property type="entry name" value="WW"/>
    <property type="match status" value="2"/>
</dbReference>
<comment type="similarity">
    <text evidence="2">Belongs to the NPH3 family.</text>
</comment>
<comment type="caution">
    <text evidence="8">The sequence shown here is derived from an EMBL/GenBank/DDBJ whole genome shotgun (WGS) entry which is preliminary data.</text>
</comment>
<keyword evidence="1" id="KW-0677">Repeat</keyword>
<dbReference type="PANTHER" id="PTHR15377:SF3">
    <property type="entry name" value="WW DOMAIN-CONTAINING PROTEIN"/>
    <property type="match status" value="1"/>
</dbReference>
<dbReference type="CDD" id="cd00201">
    <property type="entry name" value="WW"/>
    <property type="match status" value="2"/>
</dbReference>
<feature type="coiled-coil region" evidence="3">
    <location>
        <begin position="1297"/>
        <end position="1331"/>
    </location>
</feature>
<feature type="domain" description="NPH3" evidence="6">
    <location>
        <begin position="994"/>
        <end position="1256"/>
    </location>
</feature>
<sequence length="1353" mass="152337">MTTPAPNLGSAPPPPQWALPPPPRQGFSMAPPGMPLAPSDSSSTVIRPNTMPPPGSGSVPLNSHFHPQLGHSSYQSMPPPMAAAPHPPPQGLWLQPPQMGGAPPRLPLNINMQPYHGGPFPMMVPQHVMPPSVHVPDSQPPGVTPLSSAVGIKTDLSSSGDGGNQGTEQSDPWTAHKTETGVVYYYNALTGVSTYDKPPDFKGEYEKISMQPVPVSMINLPGTDWVLVSTSDGKKYYYNNKTKVSSWQIPNEVTELRKKQDVEIPKEHSLSVPNTNVLAEKESTPVILNAPAINTGGRDAMALRPPNVQGSSSALDLIKKKLQEFGAPVTSSPSPVQSGMASEPNGSKAVDATAKGQLSDNSKDKLKDANGGGNVTDSSSDSEDVDSGPTKEECILQFKEMLKERGVAPFSKWEKELPKIVFDPRFKAIPSYSTRRSLFEHFVKTRVEEERKEKRAAQKAAIEGFKQLLDEASEEIDQKTDYQIFRKKWGDDERFLALDRKDREHLLNERVLPLRKAAEEKAQAIRAATASSFKSLLQEKGDITVNSRWSRVKDSLRDDPRYKSVKHEDREALFNEYLSDLRAVEEESEREAKAKREEQDKLRERERELRKRKEREEQEMERVRIKVRRKEAIVSYQALLVETIKDPQVSWTDAKLKLEKDPQGRAANPELDSSETEKLFREHIRMLNERCAREFKALLAEVLTADAAAQETDDGKTALNSWSTAKRLLKSDPRYNKMPRKDRESLWRRYADDMLRKQKSEKMELDSKDDKKVDHRSRSSGDYGRLSSEAMSRLCNLQVQINGEETFFLNEKVISTYSEKLKKIVKQERRRAHQNMMMMKKKILAIEIDDFPGGPDGFELISRFCHNNGNGINITVTNVSVLYCSAVFLGMTEKISSFNLLQQTQVFLDGLFYWSWKEILTCLNSCESLFSYADSFGLLEKLISALLSKISQNTTLNTSSSSSSSSPDERFFSSSYCKSNTTPESLFKSTNSSSWWFDDLTILPPKIIERVIHSLENYMNNSSSLILTKFLLHYLKAYYYYNNNNASKDVLVSLANRAVNGVLLSCGENSSSSSLFSCRSLFWVLRILSGFGISKESRVGLERLIGQVLDKATLDDLMVSAGNNNNAIYDVNFVIRLVRVFVNSEDLITTEKLKKVGRLIDNYLSEISPDQSLKISKFLGVAQSLPHSSRDSFDGVYRAIDIYLESHPTLSSEERSKLCKCLKFEKLSLETCKELAKNPKIPPEITIEALIKQQSKIVLSTNNYNEFGDDHHFPSLTSKIASRNNKGAFYGGCNNNSEKITEEKEFVEQNLQRMQRRVMELEKVCREMKGQMSRMVKHSVFATPHSKTLPRLC</sequence>
<dbReference type="GO" id="GO:0070063">
    <property type="term" value="F:RNA polymerase binding"/>
    <property type="evidence" value="ECO:0007669"/>
    <property type="project" value="InterPro"/>
</dbReference>